<evidence type="ECO:0000313" key="2">
    <source>
        <dbReference type="Proteomes" id="UP000547643"/>
    </source>
</evidence>
<dbReference type="RefSeq" id="WP_185494798.1">
    <property type="nucleotide sequence ID" value="NZ_JAARUV010000002.1"/>
</dbReference>
<proteinExistence type="predicted"/>
<evidence type="ECO:0000313" key="1">
    <source>
        <dbReference type="EMBL" id="MBC1778660.1"/>
    </source>
</evidence>
<reference evidence="1 2" key="1">
    <citation type="submission" date="2020-03" db="EMBL/GenBank/DDBJ databases">
        <title>Soil Listeria distribution.</title>
        <authorList>
            <person name="Liao J."/>
            <person name="Wiedmann M."/>
        </authorList>
    </citation>
    <scope>NUCLEOTIDE SEQUENCE [LARGE SCALE GENOMIC DNA]</scope>
    <source>
        <strain evidence="1 2">FSL L7-1017</strain>
    </source>
</reference>
<accession>A0A7X1CIA4</accession>
<dbReference type="EMBL" id="JAARUV010000002">
    <property type="protein sequence ID" value="MBC1778660.1"/>
    <property type="molecule type" value="Genomic_DNA"/>
</dbReference>
<sequence length="47" mass="5430">MSKKDKIEINERMLQNVIELAILATLQNKNLITNVEYNKISNVLSNK</sequence>
<organism evidence="1 2">
    <name type="scientific">Listeria booriae</name>
    <dbReference type="NCBI Taxonomy" id="1552123"/>
    <lineage>
        <taxon>Bacteria</taxon>
        <taxon>Bacillati</taxon>
        <taxon>Bacillota</taxon>
        <taxon>Bacilli</taxon>
        <taxon>Bacillales</taxon>
        <taxon>Listeriaceae</taxon>
        <taxon>Listeria</taxon>
    </lineage>
</organism>
<gene>
    <name evidence="1" type="ORF">HCA46_07425</name>
</gene>
<comment type="caution">
    <text evidence="1">The sequence shown here is derived from an EMBL/GenBank/DDBJ whole genome shotgun (WGS) entry which is preliminary data.</text>
</comment>
<name>A0A7X1CIA4_9LIST</name>
<dbReference type="AlphaFoldDB" id="A0A7X1CIA4"/>
<protein>
    <submittedName>
        <fullName evidence="1">Uncharacterized protein</fullName>
    </submittedName>
</protein>
<dbReference type="Proteomes" id="UP000547643">
    <property type="component" value="Unassembled WGS sequence"/>
</dbReference>